<evidence type="ECO:0008006" key="4">
    <source>
        <dbReference type="Google" id="ProtNLM"/>
    </source>
</evidence>
<protein>
    <recommendedName>
        <fullName evidence="4">Secreted protein</fullName>
    </recommendedName>
</protein>
<evidence type="ECO:0000256" key="1">
    <source>
        <dbReference type="SAM" id="SignalP"/>
    </source>
</evidence>
<dbReference type="EMBL" id="PKSG01000202">
    <property type="protein sequence ID" value="POR37794.1"/>
    <property type="molecule type" value="Genomic_DNA"/>
</dbReference>
<feature type="signal peptide" evidence="1">
    <location>
        <begin position="1"/>
        <end position="15"/>
    </location>
</feature>
<reference evidence="2 3" key="1">
    <citation type="submission" date="2018-01" db="EMBL/GenBank/DDBJ databases">
        <title>Harnessing the power of phylogenomics to disentangle the directionality and signatures of interkingdom host jumping in the parasitic fungal genus Tolypocladium.</title>
        <authorList>
            <person name="Quandt C.A."/>
            <person name="Patterson W."/>
            <person name="Spatafora J.W."/>
        </authorList>
    </citation>
    <scope>NUCLEOTIDE SEQUENCE [LARGE SCALE GENOMIC DNA]</scope>
    <source>
        <strain evidence="2 3">NRBC 100945</strain>
    </source>
</reference>
<organism evidence="2 3">
    <name type="scientific">Tolypocladium paradoxum</name>
    <dbReference type="NCBI Taxonomy" id="94208"/>
    <lineage>
        <taxon>Eukaryota</taxon>
        <taxon>Fungi</taxon>
        <taxon>Dikarya</taxon>
        <taxon>Ascomycota</taxon>
        <taxon>Pezizomycotina</taxon>
        <taxon>Sordariomycetes</taxon>
        <taxon>Hypocreomycetidae</taxon>
        <taxon>Hypocreales</taxon>
        <taxon>Ophiocordycipitaceae</taxon>
        <taxon>Tolypocladium</taxon>
    </lineage>
</organism>
<evidence type="ECO:0000313" key="2">
    <source>
        <dbReference type="EMBL" id="POR37794.1"/>
    </source>
</evidence>
<comment type="caution">
    <text evidence="2">The sequence shown here is derived from an EMBL/GenBank/DDBJ whole genome shotgun (WGS) entry which is preliminary data.</text>
</comment>
<gene>
    <name evidence="2" type="ORF">TPAR_01987</name>
</gene>
<sequence length="199" mass="21629">MLPILLCSLAAVVGAAPGRADMHGVPMPGAIEAPLFWDVQAFPDGPTLTLNGTIQEMRRQLLEINPSYDTDFNHHAAAAAAAVEKRTDFSGAKVLCGSEKWGVLTVRGYSEGIDYLRNHGGVPHMPAGPSACSRVSCSYNTGIWWCNDAREEKALLSFGSISDGAVYIWTQCGNNSWKQVGGQVFHYTDWNVILRQQDC</sequence>
<proteinExistence type="predicted"/>
<dbReference type="AlphaFoldDB" id="A0A2S4L5S2"/>
<keyword evidence="3" id="KW-1185">Reference proteome</keyword>
<accession>A0A2S4L5S2</accession>
<dbReference type="PANTHER" id="PTHR35605:SF1">
    <property type="entry name" value="ECP2 EFFECTOR PROTEIN DOMAIN-CONTAINING PROTEIN-RELATED"/>
    <property type="match status" value="1"/>
</dbReference>
<dbReference type="STRING" id="94208.A0A2S4L5S2"/>
<feature type="chain" id="PRO_5015734923" description="Secreted protein" evidence="1">
    <location>
        <begin position="16"/>
        <end position="199"/>
    </location>
</feature>
<dbReference type="PANTHER" id="PTHR35605">
    <property type="entry name" value="ECP2 EFFECTOR PROTEIN DOMAIN-CONTAINING PROTEIN-RELATED"/>
    <property type="match status" value="1"/>
</dbReference>
<keyword evidence="1" id="KW-0732">Signal</keyword>
<name>A0A2S4L5S2_9HYPO</name>
<dbReference type="OrthoDB" id="3552888at2759"/>
<evidence type="ECO:0000313" key="3">
    <source>
        <dbReference type="Proteomes" id="UP000237481"/>
    </source>
</evidence>
<dbReference type="Proteomes" id="UP000237481">
    <property type="component" value="Unassembled WGS sequence"/>
</dbReference>